<evidence type="ECO:0000256" key="6">
    <source>
        <dbReference type="ARBA" id="ARBA00022905"/>
    </source>
</evidence>
<dbReference type="CDD" id="cd01335">
    <property type="entry name" value="Radical_SAM"/>
    <property type="match status" value="1"/>
</dbReference>
<dbReference type="InterPro" id="IPR007197">
    <property type="entry name" value="rSAM"/>
</dbReference>
<dbReference type="EC" id="1.21.98.4" evidence="10"/>
<keyword evidence="9 10" id="KW-0411">Iron-sulfur</keyword>
<dbReference type="Gene3D" id="1.10.10.1150">
    <property type="entry name" value="Coenzyme PQQ synthesis protein D (PqqD)"/>
    <property type="match status" value="1"/>
</dbReference>
<evidence type="ECO:0000256" key="1">
    <source>
        <dbReference type="ARBA" id="ARBA00004886"/>
    </source>
</evidence>
<dbReference type="InterPro" id="IPR006638">
    <property type="entry name" value="Elp3/MiaA/NifB-like_rSAM"/>
</dbReference>
<sequence>MSGPGLARGVRLVHDPVREAGALLYPEGVLLLDPVAADVVRACDGRRGTDGIVAVLARDYDGVDAGDVAELLADLRGRRLLVDGGAPPAEGSAGAVSADPWPDGPPRPTGMVAELTYRCPLRCTYCSNPVDLAAYRDELTTEQWRDVLGQARAAGVLQVHLSGGEPLLRNDLPELVGRASGLGMYTNLVTSGIQLDAGRLAALLDAGLDHLQLSIQDARAAEADAIAGGAFHERKLAAAGLVRATGIPLTVNVVLHAANVARLTEIADLAVSLGADRLELAHTQFYGWGLRNRAALMPARAQVEAAAEAAAGVHRRHGDRIEIVYVQPDYHTGEAKPCMQGWGARQLVVAPNGDVLPCLAAGQLPGLEVPSVRHAGLAAIWRDSAMFNAFRGTAWMPEPCASCALREVDLGGCRCQAFQLTGDASATDPACRWSPHHDTVARAATVHGGREPAVPRANR</sequence>
<dbReference type="InterPro" id="IPR023885">
    <property type="entry name" value="4Fe4S-binding_SPASM_dom"/>
</dbReference>
<dbReference type="SFLD" id="SFLDF00280">
    <property type="entry name" value="coenzyme_PQQ_synthesis_protein"/>
    <property type="match status" value="1"/>
</dbReference>
<dbReference type="PROSITE" id="PS01305">
    <property type="entry name" value="MOAA_NIFB_PQQE"/>
    <property type="match status" value="1"/>
</dbReference>
<evidence type="ECO:0000256" key="3">
    <source>
        <dbReference type="ARBA" id="ARBA00022485"/>
    </source>
</evidence>
<dbReference type="InterPro" id="IPR022479">
    <property type="entry name" value="PqqD_bac"/>
</dbReference>
<comment type="catalytic activity">
    <reaction evidence="10">
        <text>[PQQ precursor protein] + S-adenosyl-L-methionine = E-Y cross-linked-[PQQ precursor protein] + 5'-deoxyadenosine + L-methionine + H(+)</text>
        <dbReference type="Rhea" id="RHEA:56836"/>
        <dbReference type="Rhea" id="RHEA-COMP:14800"/>
        <dbReference type="Rhea" id="RHEA-COMP:14801"/>
        <dbReference type="ChEBI" id="CHEBI:15378"/>
        <dbReference type="ChEBI" id="CHEBI:17319"/>
        <dbReference type="ChEBI" id="CHEBI:57844"/>
        <dbReference type="ChEBI" id="CHEBI:59789"/>
        <dbReference type="ChEBI" id="CHEBI:141026"/>
        <dbReference type="ChEBI" id="CHEBI:141027"/>
        <dbReference type="EC" id="1.21.98.4"/>
    </reaction>
</comment>
<keyword evidence="6 10" id="KW-0884">PQQ biosynthesis</keyword>
<keyword evidence="8 10" id="KW-0408">Iron</keyword>
<keyword evidence="5 10" id="KW-0479">Metal-binding</keyword>
<dbReference type="EMBL" id="BAABAT010000016">
    <property type="protein sequence ID" value="GAA4253513.1"/>
    <property type="molecule type" value="Genomic_DNA"/>
</dbReference>
<dbReference type="Pfam" id="PF05402">
    <property type="entry name" value="PqqD"/>
    <property type="match status" value="1"/>
</dbReference>
<feature type="compositionally biased region" description="Low complexity" evidence="11">
    <location>
        <begin position="88"/>
        <end position="98"/>
    </location>
</feature>
<evidence type="ECO:0000313" key="14">
    <source>
        <dbReference type="Proteomes" id="UP001500620"/>
    </source>
</evidence>
<dbReference type="SFLD" id="SFLDG01386">
    <property type="entry name" value="main_SPASM_domain-containing"/>
    <property type="match status" value="1"/>
</dbReference>
<keyword evidence="14" id="KW-1185">Reference proteome</keyword>
<feature type="binding site" evidence="10">
    <location>
        <position position="119"/>
    </location>
    <ligand>
        <name>[4Fe-4S] cluster</name>
        <dbReference type="ChEBI" id="CHEBI:49883"/>
        <note>4Fe-4S-S-AdoMet</note>
    </ligand>
</feature>
<evidence type="ECO:0000256" key="2">
    <source>
        <dbReference type="ARBA" id="ARBA00011741"/>
    </source>
</evidence>
<comment type="function">
    <text evidence="10">Catalyzes the cross-linking of a glutamate residue and a tyrosine residue in the PqqA protein as part of the biosynthesis of pyrroloquinoline quinone (PQQ).</text>
</comment>
<accession>A0ABP8DEL3</accession>
<dbReference type="InterPro" id="IPR058240">
    <property type="entry name" value="rSAM_sf"/>
</dbReference>
<dbReference type="HAMAP" id="MF_00660">
    <property type="entry name" value="PqqE"/>
    <property type="match status" value="1"/>
</dbReference>
<gene>
    <name evidence="10" type="primary">pqqE</name>
    <name evidence="13" type="ORF">GCM10022255_054640</name>
</gene>
<organism evidence="13 14">
    <name type="scientific">Dactylosporangium darangshiense</name>
    <dbReference type="NCBI Taxonomy" id="579108"/>
    <lineage>
        <taxon>Bacteria</taxon>
        <taxon>Bacillati</taxon>
        <taxon>Actinomycetota</taxon>
        <taxon>Actinomycetes</taxon>
        <taxon>Micromonosporales</taxon>
        <taxon>Micromonosporaceae</taxon>
        <taxon>Dactylosporangium</taxon>
    </lineage>
</organism>
<proteinExistence type="inferred from homology"/>
<dbReference type="PROSITE" id="PS51918">
    <property type="entry name" value="RADICAL_SAM"/>
    <property type="match status" value="1"/>
</dbReference>
<comment type="cofactor">
    <cofactor evidence="10">
        <name>[4Fe-4S] cluster</name>
        <dbReference type="ChEBI" id="CHEBI:49883"/>
    </cofactor>
    <text evidence="10">Binds 1 [4Fe-4S] cluster. The cluster is coordinated with 3 cysteines and an exchangeable S-adenosyl-L-methionine.</text>
</comment>
<dbReference type="InterPro" id="IPR013785">
    <property type="entry name" value="Aldolase_TIM"/>
</dbReference>
<evidence type="ECO:0000256" key="5">
    <source>
        <dbReference type="ARBA" id="ARBA00022723"/>
    </source>
</evidence>
<dbReference type="PANTHER" id="PTHR11228:SF7">
    <property type="entry name" value="PQQA PEPTIDE CYCLASE"/>
    <property type="match status" value="1"/>
</dbReference>
<dbReference type="InterPro" id="IPR050377">
    <property type="entry name" value="Radical_SAM_PqqE_MftC-like"/>
</dbReference>
<dbReference type="InterPro" id="IPR000385">
    <property type="entry name" value="MoaA_NifB_PqqE_Fe-S-bd_CS"/>
</dbReference>
<comment type="subunit">
    <text evidence="2">Monomer. Interacts with PqqE.</text>
</comment>
<feature type="binding site" evidence="10">
    <location>
        <position position="123"/>
    </location>
    <ligand>
        <name>[4Fe-4S] cluster</name>
        <dbReference type="ChEBI" id="CHEBI:49883"/>
        <note>4Fe-4S-S-AdoMet</note>
    </ligand>
</feature>
<dbReference type="Gene3D" id="3.20.20.70">
    <property type="entry name" value="Aldolase class I"/>
    <property type="match status" value="1"/>
</dbReference>
<dbReference type="InterPro" id="IPR041881">
    <property type="entry name" value="PqqD_sf"/>
</dbReference>
<dbReference type="NCBIfam" id="TIGR03859">
    <property type="entry name" value="PQQ_PqqD"/>
    <property type="match status" value="1"/>
</dbReference>
<dbReference type="SMART" id="SM00729">
    <property type="entry name" value="Elp3"/>
    <property type="match status" value="1"/>
</dbReference>
<keyword evidence="4 10" id="KW-0949">S-adenosyl-L-methionine</keyword>
<dbReference type="SFLD" id="SFLDG01067">
    <property type="entry name" value="SPASM/twitch_domain_containing"/>
    <property type="match status" value="1"/>
</dbReference>
<dbReference type="SUPFAM" id="SSF102114">
    <property type="entry name" value="Radical SAM enzymes"/>
    <property type="match status" value="1"/>
</dbReference>
<evidence type="ECO:0000256" key="7">
    <source>
        <dbReference type="ARBA" id="ARBA00023002"/>
    </source>
</evidence>
<feature type="region of interest" description="Disordered" evidence="11">
    <location>
        <begin position="88"/>
        <end position="107"/>
    </location>
</feature>
<dbReference type="RefSeq" id="WP_345130572.1">
    <property type="nucleotide sequence ID" value="NZ_BAABAT010000016.1"/>
</dbReference>
<dbReference type="Pfam" id="PF04055">
    <property type="entry name" value="Radical_SAM"/>
    <property type="match status" value="1"/>
</dbReference>
<evidence type="ECO:0000256" key="10">
    <source>
        <dbReference type="HAMAP-Rule" id="MF_00660"/>
    </source>
</evidence>
<dbReference type="Proteomes" id="UP001500620">
    <property type="component" value="Unassembled WGS sequence"/>
</dbReference>
<evidence type="ECO:0000256" key="8">
    <source>
        <dbReference type="ARBA" id="ARBA00023004"/>
    </source>
</evidence>
<comment type="similarity">
    <text evidence="10">Belongs to the radical SAM superfamily. PqqE family.</text>
</comment>
<evidence type="ECO:0000256" key="9">
    <source>
        <dbReference type="ARBA" id="ARBA00023014"/>
    </source>
</evidence>
<dbReference type="InterPro" id="IPR008792">
    <property type="entry name" value="PQQD"/>
</dbReference>
<keyword evidence="7 10" id="KW-0560">Oxidoreductase</keyword>
<comment type="subunit">
    <text evidence="10">Interacts with PqqD. The interaction is necessary for activity of PqqE.</text>
</comment>
<reference evidence="14" key="1">
    <citation type="journal article" date="2019" name="Int. J. Syst. Evol. Microbiol.">
        <title>The Global Catalogue of Microorganisms (GCM) 10K type strain sequencing project: providing services to taxonomists for standard genome sequencing and annotation.</title>
        <authorList>
            <consortium name="The Broad Institute Genomics Platform"/>
            <consortium name="The Broad Institute Genome Sequencing Center for Infectious Disease"/>
            <person name="Wu L."/>
            <person name="Ma J."/>
        </authorList>
    </citation>
    <scope>NUCLEOTIDE SEQUENCE [LARGE SCALE GENOMIC DNA]</scope>
    <source>
        <strain evidence="14">JCM 17441</strain>
    </source>
</reference>
<dbReference type="NCBIfam" id="TIGR04085">
    <property type="entry name" value="rSAM_more_4Fe4S"/>
    <property type="match status" value="1"/>
</dbReference>
<feature type="domain" description="Radical SAM core" evidence="12">
    <location>
        <begin position="105"/>
        <end position="320"/>
    </location>
</feature>
<dbReference type="SFLD" id="SFLDS00029">
    <property type="entry name" value="Radical_SAM"/>
    <property type="match status" value="1"/>
</dbReference>
<protein>
    <recommendedName>
        <fullName evidence="10">PqqA peptide cyclase</fullName>
        <ecNumber evidence="10">1.21.98.4</ecNumber>
    </recommendedName>
    <alternativeName>
        <fullName evidence="10">Coenzyme PQQ synthesis protein E</fullName>
    </alternativeName>
</protein>
<keyword evidence="3 10" id="KW-0004">4Fe-4S</keyword>
<name>A0ABP8DEL3_9ACTN</name>
<dbReference type="InterPro" id="IPR011843">
    <property type="entry name" value="PQQ_synth_PqqE_bac"/>
</dbReference>
<dbReference type="Pfam" id="PF13186">
    <property type="entry name" value="SPASM"/>
    <property type="match status" value="1"/>
</dbReference>
<feature type="binding site" evidence="10">
    <location>
        <position position="126"/>
    </location>
    <ligand>
        <name>[4Fe-4S] cluster</name>
        <dbReference type="ChEBI" id="CHEBI:49883"/>
        <note>4Fe-4S-S-AdoMet</note>
    </ligand>
</feature>
<dbReference type="NCBIfam" id="TIGR02109">
    <property type="entry name" value="PQQ_syn_pqqE"/>
    <property type="match status" value="1"/>
</dbReference>
<comment type="caution">
    <text evidence="13">The sequence shown here is derived from an EMBL/GenBank/DDBJ whole genome shotgun (WGS) entry which is preliminary data.</text>
</comment>
<evidence type="ECO:0000259" key="12">
    <source>
        <dbReference type="PROSITE" id="PS51918"/>
    </source>
</evidence>
<evidence type="ECO:0000256" key="11">
    <source>
        <dbReference type="SAM" id="MobiDB-lite"/>
    </source>
</evidence>
<dbReference type="PANTHER" id="PTHR11228">
    <property type="entry name" value="RADICAL SAM DOMAIN PROTEIN"/>
    <property type="match status" value="1"/>
</dbReference>
<evidence type="ECO:0000313" key="13">
    <source>
        <dbReference type="EMBL" id="GAA4253513.1"/>
    </source>
</evidence>
<comment type="pathway">
    <text evidence="1 10">Cofactor biosynthesis; pyrroloquinoline quinone biosynthesis.</text>
</comment>
<evidence type="ECO:0000256" key="4">
    <source>
        <dbReference type="ARBA" id="ARBA00022691"/>
    </source>
</evidence>